<gene>
    <name evidence="1" type="ORF">UFOVP1016_48</name>
</gene>
<organism evidence="1">
    <name type="scientific">uncultured Caudovirales phage</name>
    <dbReference type="NCBI Taxonomy" id="2100421"/>
    <lineage>
        <taxon>Viruses</taxon>
        <taxon>Duplodnaviria</taxon>
        <taxon>Heunggongvirae</taxon>
        <taxon>Uroviricota</taxon>
        <taxon>Caudoviricetes</taxon>
        <taxon>Peduoviridae</taxon>
        <taxon>Maltschvirus</taxon>
        <taxon>Maltschvirus maltsch</taxon>
    </lineage>
</organism>
<dbReference type="EMBL" id="LR796963">
    <property type="protein sequence ID" value="CAB4178234.1"/>
    <property type="molecule type" value="Genomic_DNA"/>
</dbReference>
<evidence type="ECO:0000313" key="1">
    <source>
        <dbReference type="EMBL" id="CAB4178234.1"/>
    </source>
</evidence>
<name>A0A6J5QEY3_9CAUD</name>
<reference evidence="1" key="1">
    <citation type="submission" date="2020-05" db="EMBL/GenBank/DDBJ databases">
        <authorList>
            <person name="Chiriac C."/>
            <person name="Salcher M."/>
            <person name="Ghai R."/>
            <person name="Kavagutti S V."/>
        </authorList>
    </citation>
    <scope>NUCLEOTIDE SEQUENCE</scope>
</reference>
<accession>A0A6J5QEY3</accession>
<protein>
    <submittedName>
        <fullName evidence="1">Uncharacterized protein</fullName>
    </submittedName>
</protein>
<sequence length="230" mass="25980">MKPMQSSQVKSRMPSRGVAVQFPATEFELAMGSWLSKLEEVKKDCDKRWGTDRLQKLADANFMEKFHAQQQRVWQACQDKDRERLEKSAAGMVRAYQALEAWAVQHEVPVRPAVGAVEHVGKDGKLMVVVATKQEAAWYRENRPDVTGQHVWSMEEIELLIEAEINQAVVEAKIRYAKYDPVVVKVEKLGGATGFDDFVNDLDISAPSKAPKMFDSKTAEKFKHGSNQSI</sequence>
<proteinExistence type="predicted"/>